<evidence type="ECO:0000256" key="1">
    <source>
        <dbReference type="SAM" id="Phobius"/>
    </source>
</evidence>
<proteinExistence type="predicted"/>
<feature type="transmembrane region" description="Helical" evidence="1">
    <location>
        <begin position="62"/>
        <end position="87"/>
    </location>
</feature>
<keyword evidence="1" id="KW-1133">Transmembrane helix</keyword>
<feature type="transmembrane region" description="Helical" evidence="1">
    <location>
        <begin position="132"/>
        <end position="154"/>
    </location>
</feature>
<organism evidence="2 3">
    <name type="scientific">Sulfuracidifex tepidarius</name>
    <dbReference type="NCBI Taxonomy" id="1294262"/>
    <lineage>
        <taxon>Archaea</taxon>
        <taxon>Thermoproteota</taxon>
        <taxon>Thermoprotei</taxon>
        <taxon>Sulfolobales</taxon>
        <taxon>Sulfolobaceae</taxon>
        <taxon>Sulfuracidifex</taxon>
    </lineage>
</organism>
<name>A0A510E0J6_9CREN</name>
<feature type="transmembrane region" description="Helical" evidence="1">
    <location>
        <begin position="32"/>
        <end position="50"/>
    </location>
</feature>
<feature type="transmembrane region" description="Helical" evidence="1">
    <location>
        <begin position="263"/>
        <end position="286"/>
    </location>
</feature>
<dbReference type="Proteomes" id="UP000325030">
    <property type="component" value="Chromosome"/>
</dbReference>
<gene>
    <name evidence="2" type="ORF">IC007_0528</name>
</gene>
<feature type="transmembrane region" description="Helical" evidence="1">
    <location>
        <begin position="7"/>
        <end position="26"/>
    </location>
</feature>
<accession>A0A510E0J6</accession>
<evidence type="ECO:0000313" key="3">
    <source>
        <dbReference type="Proteomes" id="UP000325030"/>
    </source>
</evidence>
<dbReference type="AlphaFoldDB" id="A0A510E0J6"/>
<feature type="transmembrane region" description="Helical" evidence="1">
    <location>
        <begin position="166"/>
        <end position="192"/>
    </location>
</feature>
<feature type="transmembrane region" description="Helical" evidence="1">
    <location>
        <begin position="199"/>
        <end position="218"/>
    </location>
</feature>
<feature type="transmembrane region" description="Helical" evidence="1">
    <location>
        <begin position="224"/>
        <end position="242"/>
    </location>
</feature>
<evidence type="ECO:0000313" key="2">
    <source>
        <dbReference type="EMBL" id="BBG26023.1"/>
    </source>
</evidence>
<feature type="transmembrane region" description="Helical" evidence="1">
    <location>
        <begin position="107"/>
        <end position="125"/>
    </location>
</feature>
<sequence length="310" mass="34742">MKEIEPWGVNVPFLLLGLAYWCAGGVSLFEGLAFHPLFMMIGTYSIYFGMFQRLFFPARNYLPLHLASLVLLAVPVYPLQAFASVSLVGVEVWGVKDIRSYGTRFPVNWLVLSSPVASVVAWLLYPLDVWVLVVPLLLYLLGVNVGVFSATLGLKPKFGWRQFPVLGMVVLTGVLPSLFPALVVAYTVWLFLGTRRFKFNLTALLSLLTPVVASISSLSMGEEIHAFALGMMAPFFFSCITYSTSRYNYGRTVPVPVLLLSSYLLRSFDLWFSSLLFILSTLYFIYMTKDNFTLTTVRSGMASKYVRPPH</sequence>
<dbReference type="RefSeq" id="WP_149564677.1">
    <property type="nucleotide sequence ID" value="NZ_AP018930.1"/>
</dbReference>
<keyword evidence="1" id="KW-0472">Membrane</keyword>
<reference evidence="3" key="1">
    <citation type="submission" date="2018-09" db="EMBL/GenBank/DDBJ databases">
        <title>Complete Genome Sequencing of Sulfolobus sp. JCM 16834.</title>
        <authorList>
            <person name="Kato S."/>
            <person name="Itoh T."/>
            <person name="Ohkuma M."/>
        </authorList>
    </citation>
    <scope>NUCLEOTIDE SEQUENCE [LARGE SCALE GENOMIC DNA]</scope>
    <source>
        <strain evidence="3">IC-007</strain>
    </source>
</reference>
<dbReference type="GeneID" id="41716987"/>
<protein>
    <submittedName>
        <fullName evidence="2">Uncharacterized protein</fullName>
    </submittedName>
</protein>
<keyword evidence="1" id="KW-0812">Transmembrane</keyword>
<dbReference type="EMBL" id="AP018930">
    <property type="protein sequence ID" value="BBG26023.1"/>
    <property type="molecule type" value="Genomic_DNA"/>
</dbReference>